<dbReference type="AlphaFoldDB" id="A0A2S7SYM1"/>
<accession>A0A2S7SYM1</accession>
<evidence type="ECO:0000256" key="6">
    <source>
        <dbReference type="SAM" id="Phobius"/>
    </source>
</evidence>
<dbReference type="SUPFAM" id="SSF53850">
    <property type="entry name" value="Periplasmic binding protein-like II"/>
    <property type="match status" value="1"/>
</dbReference>
<feature type="transmembrane region" description="Helical" evidence="6">
    <location>
        <begin position="21"/>
        <end position="44"/>
    </location>
</feature>
<feature type="domain" description="ABC-2 type transporter transmembrane" evidence="7">
    <location>
        <begin position="19"/>
        <end position="413"/>
    </location>
</feature>
<dbReference type="Gene3D" id="3.40.190.10">
    <property type="entry name" value="Periplasmic binding protein-like II"/>
    <property type="match status" value="1"/>
</dbReference>
<dbReference type="GO" id="GO:0140359">
    <property type="term" value="F:ABC-type transporter activity"/>
    <property type="evidence" value="ECO:0007669"/>
    <property type="project" value="InterPro"/>
</dbReference>
<keyword evidence="2" id="KW-1003">Cell membrane</keyword>
<dbReference type="InterPro" id="IPR051449">
    <property type="entry name" value="ABC-2_transporter_component"/>
</dbReference>
<name>A0A2S7SYM1_9BACT</name>
<reference evidence="8 9" key="1">
    <citation type="submission" date="2018-01" db="EMBL/GenBank/DDBJ databases">
        <title>A novel member of the phylum Bacteroidetes isolated from glacier ice.</title>
        <authorList>
            <person name="Liu Q."/>
            <person name="Xin Y.-H."/>
        </authorList>
    </citation>
    <scope>NUCLEOTIDE SEQUENCE [LARGE SCALE GENOMIC DNA]</scope>
    <source>
        <strain evidence="8 9">RB1R16</strain>
    </source>
</reference>
<sequence length="440" mass="48569">MNKILLIIKREYLTRVMKKSFLMVTFLVPVLFIGMMSLVVYLAVNQGGLGDVKKVQVVDESGWFANKLQSSKTIQYSFATDYAATKKTFVKNGYDYLLYVPATMNKIQLFGESTPSVINSGKIEDELTRVARSRRLSEAHIDSAVLANAQTALTVEPKQIGENGETDANVMAKYGIGLFCAFLIYISLFLYGAQVMRGVIEEKVSRIIEVMISSVKPFQLMLGKIIGVGMVGLTQFVLWIVLTAVLSTAAGSAVGSKMAAMQQVQTAQQVPGVKTAMTANADKMEPNKVAAVIHSFESLPIAQIVLCFLFYFTFGYLLYSALFAAVGSAVDNETETQQFMLPVTMPLIFTIILSQSVIVNNPDSALSVWLSMIPFTSPIAMMIRIPFGVPPLQIAASMVLMVLGFLFTTWVAARIYRVGILMYGKKASYKELAKWFMYKE</sequence>
<keyword evidence="3 6" id="KW-0812">Transmembrane</keyword>
<dbReference type="RefSeq" id="WP_105038565.1">
    <property type="nucleotide sequence ID" value="NZ_PPSL01000002.1"/>
</dbReference>
<proteinExistence type="predicted"/>
<comment type="subcellular location">
    <subcellularLocation>
        <location evidence="1">Cell membrane</location>
        <topology evidence="1">Multi-pass membrane protein</topology>
    </subcellularLocation>
</comment>
<dbReference type="OrthoDB" id="9768837at2"/>
<dbReference type="EMBL" id="PPSL01000002">
    <property type="protein sequence ID" value="PQJ11685.1"/>
    <property type="molecule type" value="Genomic_DNA"/>
</dbReference>
<feature type="transmembrane region" description="Helical" evidence="6">
    <location>
        <begin position="304"/>
        <end position="327"/>
    </location>
</feature>
<evidence type="ECO:0000256" key="3">
    <source>
        <dbReference type="ARBA" id="ARBA00022692"/>
    </source>
</evidence>
<dbReference type="PANTHER" id="PTHR30294">
    <property type="entry name" value="MEMBRANE COMPONENT OF ABC TRANSPORTER YHHJ-RELATED"/>
    <property type="match status" value="1"/>
</dbReference>
<feature type="transmembrane region" description="Helical" evidence="6">
    <location>
        <begin position="174"/>
        <end position="195"/>
    </location>
</feature>
<organism evidence="8 9">
    <name type="scientific">Flavipsychrobacter stenotrophus</name>
    <dbReference type="NCBI Taxonomy" id="2077091"/>
    <lineage>
        <taxon>Bacteria</taxon>
        <taxon>Pseudomonadati</taxon>
        <taxon>Bacteroidota</taxon>
        <taxon>Chitinophagia</taxon>
        <taxon>Chitinophagales</taxon>
        <taxon>Chitinophagaceae</taxon>
        <taxon>Flavipsychrobacter</taxon>
    </lineage>
</organism>
<keyword evidence="5 6" id="KW-0472">Membrane</keyword>
<keyword evidence="4 6" id="KW-1133">Transmembrane helix</keyword>
<evidence type="ECO:0000256" key="5">
    <source>
        <dbReference type="ARBA" id="ARBA00023136"/>
    </source>
</evidence>
<protein>
    <submittedName>
        <fullName evidence="8">ABC transporter permease</fullName>
    </submittedName>
</protein>
<evidence type="ECO:0000313" key="9">
    <source>
        <dbReference type="Proteomes" id="UP000239872"/>
    </source>
</evidence>
<feature type="transmembrane region" description="Helical" evidence="6">
    <location>
        <begin position="366"/>
        <end position="387"/>
    </location>
</feature>
<feature type="transmembrane region" description="Helical" evidence="6">
    <location>
        <begin position="339"/>
        <end position="359"/>
    </location>
</feature>
<evidence type="ECO:0000256" key="1">
    <source>
        <dbReference type="ARBA" id="ARBA00004651"/>
    </source>
</evidence>
<keyword evidence="9" id="KW-1185">Reference proteome</keyword>
<evidence type="ECO:0000256" key="4">
    <source>
        <dbReference type="ARBA" id="ARBA00022989"/>
    </source>
</evidence>
<dbReference type="GO" id="GO:0005886">
    <property type="term" value="C:plasma membrane"/>
    <property type="evidence" value="ECO:0007669"/>
    <property type="project" value="UniProtKB-SubCell"/>
</dbReference>
<dbReference type="Proteomes" id="UP000239872">
    <property type="component" value="Unassembled WGS sequence"/>
</dbReference>
<dbReference type="PANTHER" id="PTHR30294:SF29">
    <property type="entry name" value="MULTIDRUG ABC TRANSPORTER PERMEASE YBHS-RELATED"/>
    <property type="match status" value="1"/>
</dbReference>
<feature type="transmembrane region" description="Helical" evidence="6">
    <location>
        <begin position="236"/>
        <end position="255"/>
    </location>
</feature>
<evidence type="ECO:0000259" key="7">
    <source>
        <dbReference type="Pfam" id="PF12698"/>
    </source>
</evidence>
<comment type="caution">
    <text evidence="8">The sequence shown here is derived from an EMBL/GenBank/DDBJ whole genome shotgun (WGS) entry which is preliminary data.</text>
</comment>
<feature type="transmembrane region" description="Helical" evidence="6">
    <location>
        <begin position="393"/>
        <end position="416"/>
    </location>
</feature>
<gene>
    <name evidence="8" type="ORF">CJD36_007785</name>
</gene>
<dbReference type="Pfam" id="PF12698">
    <property type="entry name" value="ABC2_membrane_3"/>
    <property type="match status" value="1"/>
</dbReference>
<evidence type="ECO:0000256" key="2">
    <source>
        <dbReference type="ARBA" id="ARBA00022475"/>
    </source>
</evidence>
<evidence type="ECO:0000313" key="8">
    <source>
        <dbReference type="EMBL" id="PQJ11685.1"/>
    </source>
</evidence>
<dbReference type="InterPro" id="IPR013525">
    <property type="entry name" value="ABC2_TM"/>
</dbReference>